<evidence type="ECO:0000313" key="2">
    <source>
        <dbReference type="Proteomes" id="UP001161064"/>
    </source>
</evidence>
<reference evidence="1" key="2">
    <citation type="journal article" date="2023" name="ISME Commun">
        <title>Characterization of a bloom-associated alphaproteobacterial lineage, 'Candidatus Phycosocius': insights into freshwater algal-bacterial interactions.</title>
        <authorList>
            <person name="Tanabe Y."/>
            <person name="Yamaguchi H."/>
            <person name="Yoshida M."/>
            <person name="Kai A."/>
            <person name="Okazaki Y."/>
        </authorList>
    </citation>
    <scope>NUCLEOTIDE SEQUENCE</scope>
    <source>
        <strain evidence="1">BOTRYCO-1</strain>
    </source>
</reference>
<dbReference type="EMBL" id="BPFZ01000011">
    <property type="protein sequence ID" value="GIU67603.1"/>
    <property type="molecule type" value="Genomic_DNA"/>
</dbReference>
<keyword evidence="2" id="KW-1185">Reference proteome</keyword>
<reference evidence="1" key="1">
    <citation type="submission" date="2021-05" db="EMBL/GenBank/DDBJ databases">
        <authorList>
            <person name="Tanabe Y."/>
        </authorList>
    </citation>
    <scope>NUCLEOTIDE SEQUENCE</scope>
    <source>
        <strain evidence="1">BOTRYCO-1</strain>
    </source>
</reference>
<dbReference type="Proteomes" id="UP001161064">
    <property type="component" value="Unassembled WGS sequence"/>
</dbReference>
<dbReference type="RefSeq" id="WP_284360553.1">
    <property type="nucleotide sequence ID" value="NZ_BPFZ01000011.1"/>
</dbReference>
<gene>
    <name evidence="1" type="ORF">PsB1_1757</name>
</gene>
<evidence type="ECO:0000313" key="1">
    <source>
        <dbReference type="EMBL" id="GIU67603.1"/>
    </source>
</evidence>
<sequence>MKVLTDEQIAALRTIVLATTHANSHEVWSLLERVKLEGNRPNAIIDLLETLRQAGIIPNFLDGVGKSRIPGFDRLFWEPFSGLFASQELSNLVPGSLPRQGLAQVWHVISTQLANDVFTELDPLIRDASLKGDVKGAQNLANGYRDVVLERISDVSDEQLAILGDTPESSLILDRLRPLLLANKLNNELWTGSQSRYGDMHENSIMHLTKCVRKQEAHDIKVGVELMLLNMSTLDKPFHILRVVKKLLPTFDDIKIDTTPYGLIGRRILGLIHQQSQLIWEEYNKTIFNAQRMINALNRHILLANGLSKSQLLNYLGPWQQELTEICSRTGQILEDICEGAVTALEQVLPRESVRKGKIATTILPRVSVKIDSEAVQVARSYLEFLSAIRHLANEAGIAVVSQKVIKSCADYLDFTADALVQLVYENNPSRYLDDYIWATTLLYSALDGNRAATGFERRIAALKSKQIKATKMVPKGV</sequence>
<protein>
    <submittedName>
        <fullName evidence="1">Uncharacterized protein</fullName>
    </submittedName>
</protein>
<name>A0ABQ4PX56_9PROT</name>
<accession>A0ABQ4PX56</accession>
<organism evidence="1 2">
    <name type="scientific">Candidatus Phycosocius spiralis</name>
    <dbReference type="NCBI Taxonomy" id="2815099"/>
    <lineage>
        <taxon>Bacteria</taxon>
        <taxon>Pseudomonadati</taxon>
        <taxon>Pseudomonadota</taxon>
        <taxon>Alphaproteobacteria</taxon>
        <taxon>Caulobacterales</taxon>
        <taxon>Caulobacterales incertae sedis</taxon>
        <taxon>Candidatus Phycosocius</taxon>
    </lineage>
</organism>
<comment type="caution">
    <text evidence="1">The sequence shown here is derived from an EMBL/GenBank/DDBJ whole genome shotgun (WGS) entry which is preliminary data.</text>
</comment>
<proteinExistence type="predicted"/>